<evidence type="ECO:0000256" key="2">
    <source>
        <dbReference type="ARBA" id="ARBA00022603"/>
    </source>
</evidence>
<keyword evidence="3" id="KW-0808">Transferase</keyword>
<accession>A0ABY8IYX3</accession>
<keyword evidence="8" id="KW-1185">Reference proteome</keyword>
<dbReference type="InterPro" id="IPR002052">
    <property type="entry name" value="DNA_methylase_N6_adenine_CS"/>
</dbReference>
<gene>
    <name evidence="7" type="ORF">P9989_19845</name>
</gene>
<dbReference type="PROSITE" id="PS00092">
    <property type="entry name" value="N6_MTASE"/>
    <property type="match status" value="1"/>
</dbReference>
<dbReference type="InterPro" id="IPR029063">
    <property type="entry name" value="SAM-dependent_MTases_sf"/>
</dbReference>
<dbReference type="PANTHER" id="PTHR33841:SF1">
    <property type="entry name" value="DNA METHYLTRANSFERASE A"/>
    <property type="match status" value="1"/>
</dbReference>
<evidence type="ECO:0000313" key="7">
    <source>
        <dbReference type="EMBL" id="WFT74577.1"/>
    </source>
</evidence>
<dbReference type="EMBL" id="CP121671">
    <property type="protein sequence ID" value="WFT74577.1"/>
    <property type="molecule type" value="Genomic_DNA"/>
</dbReference>
<sequence length="482" mass="55894">MLSYQRSMGQYETPLSTVEYMVKTMLQETGQTYKPPRILDPSTGDGVFVRALVEAGVPPSLINAYDIDPNISLEVPKVQFTHQDFLKSNPTHAFDAIIGNPPYKSIRQNAYFKNNKQDLEEQFLEIGVHNMYTLFIYKGLQLLKVGGVLCMIVHDSFLTNVHYTKFRQYLIDHTEIIEIILAPRKLFHAGRADVRTAIITIRKSTPKPEHMMKLVDRLATEEYTSPPAEKVQYLQQSNFSLMPGFNFAINVPQEILSLFIRPEFTLADKVQGGTGISTGNDKQFLFKPWEVNVDLEEWIPFYKNGGIRDSWYYEPKYYIHKNWRKYSRSIPKFTVRNQQYFFREGITCSSMGIDFQASYLPKGSLFGVNTNLFTDNEEDLYYLLGLLNSNLTTYMLRKVLNRTNMITSGYVKKLPYTEPDPLLKSSIIRQVKHIVSEKQKNLAYDSTIQQQEINDSIFDVYHISRANRTHVNHFCERLIELL</sequence>
<keyword evidence="2 7" id="KW-0489">Methyltransferase</keyword>
<dbReference type="PANTHER" id="PTHR33841">
    <property type="entry name" value="DNA METHYLTRANSFERASE YEEA-RELATED"/>
    <property type="match status" value="1"/>
</dbReference>
<proteinExistence type="predicted"/>
<protein>
    <recommendedName>
        <fullName evidence="1">site-specific DNA-methyltransferase (adenine-specific)</fullName>
        <ecNumber evidence="1">2.1.1.72</ecNumber>
    </recommendedName>
</protein>
<evidence type="ECO:0000313" key="8">
    <source>
        <dbReference type="Proteomes" id="UP001221597"/>
    </source>
</evidence>
<evidence type="ECO:0000256" key="5">
    <source>
        <dbReference type="ARBA" id="ARBA00047942"/>
    </source>
</evidence>
<evidence type="ECO:0000256" key="4">
    <source>
        <dbReference type="ARBA" id="ARBA00022691"/>
    </source>
</evidence>
<comment type="catalytic activity">
    <reaction evidence="5">
        <text>a 2'-deoxyadenosine in DNA + S-adenosyl-L-methionine = an N(6)-methyl-2'-deoxyadenosine in DNA + S-adenosyl-L-homocysteine + H(+)</text>
        <dbReference type="Rhea" id="RHEA:15197"/>
        <dbReference type="Rhea" id="RHEA-COMP:12418"/>
        <dbReference type="Rhea" id="RHEA-COMP:12419"/>
        <dbReference type="ChEBI" id="CHEBI:15378"/>
        <dbReference type="ChEBI" id="CHEBI:57856"/>
        <dbReference type="ChEBI" id="CHEBI:59789"/>
        <dbReference type="ChEBI" id="CHEBI:90615"/>
        <dbReference type="ChEBI" id="CHEBI:90616"/>
        <dbReference type="EC" id="2.1.1.72"/>
    </reaction>
</comment>
<evidence type="ECO:0000256" key="3">
    <source>
        <dbReference type="ARBA" id="ARBA00022679"/>
    </source>
</evidence>
<dbReference type="GO" id="GO:0008168">
    <property type="term" value="F:methyltransferase activity"/>
    <property type="evidence" value="ECO:0007669"/>
    <property type="project" value="UniProtKB-KW"/>
</dbReference>
<dbReference type="Proteomes" id="UP001221597">
    <property type="component" value="Chromosome"/>
</dbReference>
<dbReference type="InterPro" id="IPR011639">
    <property type="entry name" value="MethylTrfase_TaqI-like_dom"/>
</dbReference>
<dbReference type="GO" id="GO:0032259">
    <property type="term" value="P:methylation"/>
    <property type="evidence" value="ECO:0007669"/>
    <property type="project" value="UniProtKB-KW"/>
</dbReference>
<keyword evidence="4" id="KW-0949">S-adenosyl-L-methionine</keyword>
<dbReference type="EC" id="2.1.1.72" evidence="1"/>
<dbReference type="SUPFAM" id="SSF53335">
    <property type="entry name" value="S-adenosyl-L-methionine-dependent methyltransferases"/>
    <property type="match status" value="1"/>
</dbReference>
<evidence type="ECO:0000259" key="6">
    <source>
        <dbReference type="Pfam" id="PF07669"/>
    </source>
</evidence>
<dbReference type="CDD" id="cd02440">
    <property type="entry name" value="AdoMet_MTases"/>
    <property type="match status" value="1"/>
</dbReference>
<dbReference type="PRINTS" id="PR00507">
    <property type="entry name" value="N12N6MTFRASE"/>
</dbReference>
<dbReference type="InterPro" id="IPR050953">
    <property type="entry name" value="N4_N6_ade-DNA_methylase"/>
</dbReference>
<organism evidence="7 8">
    <name type="scientific">Halobacillus naozhouensis</name>
    <dbReference type="NCBI Taxonomy" id="554880"/>
    <lineage>
        <taxon>Bacteria</taxon>
        <taxon>Bacillati</taxon>
        <taxon>Bacillota</taxon>
        <taxon>Bacilli</taxon>
        <taxon>Bacillales</taxon>
        <taxon>Bacillaceae</taxon>
        <taxon>Halobacillus</taxon>
    </lineage>
</organism>
<dbReference type="Gene3D" id="3.40.50.150">
    <property type="entry name" value="Vaccinia Virus protein VP39"/>
    <property type="match status" value="1"/>
</dbReference>
<name>A0ABY8IYX3_9BACI</name>
<reference evidence="7 8" key="1">
    <citation type="submission" date="2023-04" db="EMBL/GenBank/DDBJ databases">
        <title>Genome sequence of Halobacillus naozhouensis KACC 21980.</title>
        <authorList>
            <person name="Kim S."/>
            <person name="Heo J."/>
            <person name="Kwon S.-W."/>
        </authorList>
    </citation>
    <scope>NUCLEOTIDE SEQUENCE [LARGE SCALE GENOMIC DNA]</scope>
    <source>
        <strain evidence="7 8">KCTC 13234</strain>
    </source>
</reference>
<feature type="domain" description="Type II methyltransferase M.TaqI-like" evidence="6">
    <location>
        <begin position="79"/>
        <end position="181"/>
    </location>
</feature>
<evidence type="ECO:0000256" key="1">
    <source>
        <dbReference type="ARBA" id="ARBA00011900"/>
    </source>
</evidence>
<dbReference type="Pfam" id="PF07669">
    <property type="entry name" value="Eco57I"/>
    <property type="match status" value="1"/>
</dbReference>
<dbReference type="RefSeq" id="WP_283076573.1">
    <property type="nucleotide sequence ID" value="NZ_CP121671.1"/>
</dbReference>